<reference evidence="4" key="1">
    <citation type="submission" date="2021-02" db="EMBL/GenBank/DDBJ databases">
        <title>First Annotated Genome of the Yellow-green Alga Tribonema minus.</title>
        <authorList>
            <person name="Mahan K.M."/>
        </authorList>
    </citation>
    <scope>NUCLEOTIDE SEQUENCE</scope>
    <source>
        <strain evidence="4">UTEX B ZZ1240</strain>
    </source>
</reference>
<dbReference type="Gene3D" id="3.30.780.10">
    <property type="entry name" value="SUI1-like domain"/>
    <property type="match status" value="1"/>
</dbReference>
<dbReference type="Pfam" id="PF01253">
    <property type="entry name" value="SUI1"/>
    <property type="match status" value="1"/>
</dbReference>
<dbReference type="PANTHER" id="PTHR12789:SF0">
    <property type="entry name" value="DENSITY-REGULATED PROTEIN"/>
    <property type="match status" value="1"/>
</dbReference>
<organism evidence="4 5">
    <name type="scientific">Tribonema minus</name>
    <dbReference type="NCBI Taxonomy" id="303371"/>
    <lineage>
        <taxon>Eukaryota</taxon>
        <taxon>Sar</taxon>
        <taxon>Stramenopiles</taxon>
        <taxon>Ochrophyta</taxon>
        <taxon>PX clade</taxon>
        <taxon>Xanthophyceae</taxon>
        <taxon>Tribonematales</taxon>
        <taxon>Tribonemataceae</taxon>
        <taxon>Tribonema</taxon>
    </lineage>
</organism>
<evidence type="ECO:0000256" key="2">
    <source>
        <dbReference type="SAM" id="MobiDB-lite"/>
    </source>
</evidence>
<feature type="domain" description="SUI1" evidence="3">
    <location>
        <begin position="132"/>
        <end position="204"/>
    </location>
</feature>
<keyword evidence="5" id="KW-1185">Reference proteome</keyword>
<dbReference type="EMBL" id="JAFCMP010000101">
    <property type="protein sequence ID" value="KAG5186856.1"/>
    <property type="molecule type" value="Genomic_DNA"/>
</dbReference>
<accession>A0A835Z4W5</accession>
<feature type="compositionally biased region" description="Low complexity" evidence="2">
    <location>
        <begin position="65"/>
        <end position="81"/>
    </location>
</feature>
<dbReference type="Pfam" id="PF21023">
    <property type="entry name" value="DENR_N"/>
    <property type="match status" value="1"/>
</dbReference>
<evidence type="ECO:0000313" key="5">
    <source>
        <dbReference type="Proteomes" id="UP000664859"/>
    </source>
</evidence>
<dbReference type="InterPro" id="IPR036877">
    <property type="entry name" value="SUI1_dom_sf"/>
</dbReference>
<dbReference type="GO" id="GO:0003743">
    <property type="term" value="F:translation initiation factor activity"/>
    <property type="evidence" value="ECO:0007669"/>
    <property type="project" value="InterPro"/>
</dbReference>
<dbReference type="OrthoDB" id="277199at2759"/>
<dbReference type="GO" id="GO:0002188">
    <property type="term" value="P:translation reinitiation"/>
    <property type="evidence" value="ECO:0007669"/>
    <property type="project" value="TreeGrafter"/>
</dbReference>
<dbReference type="SUPFAM" id="SSF55159">
    <property type="entry name" value="eIF1-like"/>
    <property type="match status" value="1"/>
</dbReference>
<dbReference type="CDD" id="cd11607">
    <property type="entry name" value="DENR_C"/>
    <property type="match status" value="1"/>
</dbReference>
<dbReference type="InterPro" id="IPR048517">
    <property type="entry name" value="DENR_N"/>
</dbReference>
<dbReference type="InterPro" id="IPR050318">
    <property type="entry name" value="DENR/SUI1_TIF"/>
</dbReference>
<dbReference type="GO" id="GO:0003729">
    <property type="term" value="F:mRNA binding"/>
    <property type="evidence" value="ECO:0007669"/>
    <property type="project" value="TreeGrafter"/>
</dbReference>
<protein>
    <submittedName>
        <fullName evidence="4">Putative RNA binding protein Tma22</fullName>
    </submittedName>
</protein>
<evidence type="ECO:0000259" key="3">
    <source>
        <dbReference type="PROSITE" id="PS50296"/>
    </source>
</evidence>
<dbReference type="InterPro" id="IPR046447">
    <property type="entry name" value="DENR_C"/>
</dbReference>
<dbReference type="AlphaFoldDB" id="A0A835Z4W5"/>
<evidence type="ECO:0000256" key="1">
    <source>
        <dbReference type="ARBA" id="ARBA00007514"/>
    </source>
</evidence>
<name>A0A835Z4W5_9STRA</name>
<feature type="non-terminal residue" evidence="4">
    <location>
        <position position="1"/>
    </location>
</feature>
<evidence type="ECO:0000313" key="4">
    <source>
        <dbReference type="EMBL" id="KAG5186856.1"/>
    </source>
</evidence>
<feature type="compositionally biased region" description="Low complexity" evidence="2">
    <location>
        <begin position="93"/>
        <end position="109"/>
    </location>
</feature>
<dbReference type="InterPro" id="IPR001950">
    <property type="entry name" value="SUI1"/>
</dbReference>
<dbReference type="PANTHER" id="PTHR12789">
    <property type="entry name" value="DENSITY-REGULATED PROTEIN HOMOLOG"/>
    <property type="match status" value="1"/>
</dbReference>
<feature type="region of interest" description="Disordered" evidence="2">
    <location>
        <begin position="65"/>
        <end position="131"/>
    </location>
</feature>
<dbReference type="PROSITE" id="PS50296">
    <property type="entry name" value="SUI1"/>
    <property type="match status" value="1"/>
</dbReference>
<gene>
    <name evidence="4" type="ORF">JKP88DRAFT_35206</name>
</gene>
<proteinExistence type="inferred from homology"/>
<comment type="caution">
    <text evidence="4">The sequence shown here is derived from an EMBL/GenBank/DDBJ whole genome shotgun (WGS) entry which is preliminary data.</text>
</comment>
<dbReference type="GO" id="GO:0001731">
    <property type="term" value="P:formation of translation preinitiation complex"/>
    <property type="evidence" value="ECO:0007669"/>
    <property type="project" value="TreeGrafter"/>
</dbReference>
<dbReference type="Proteomes" id="UP000664859">
    <property type="component" value="Unassembled WGS sequence"/>
</dbReference>
<comment type="similarity">
    <text evidence="1">Belongs to the DENR family.</text>
</comment>
<sequence length="216" mass="22035">ADVDAGSRPTPQTVLYCGVCTLPLEYCSYGPPAQQPLCKAWAEENCPDQTEGAAQKLEGLKVSANAEGAAEGAEPEAAATSGGRGDDGGGGDQTSAAGEAAGDATAAGAEGDEPKRAARKAPKKKAAPEPMVKIGRVSRNKRKFITIVGGLGAFPHVKLKDAAKQMGRQFACGCSVNKTASGAEEITIQGDVLYDLPGFLESAFGIPAERISIVGE</sequence>